<gene>
    <name evidence="1" type="ORF">KEH51_03960</name>
</gene>
<sequence>MKADAAGIGFHFFEGMIIAILRYHLVVIACHDKIVLYTARFIEMNMEELT</sequence>
<evidence type="ECO:0000313" key="2">
    <source>
        <dbReference type="Proteomes" id="UP000680045"/>
    </source>
</evidence>
<dbReference type="EMBL" id="JAGTPW010000004">
    <property type="protein sequence ID" value="MBR8644134.1"/>
    <property type="molecule type" value="Genomic_DNA"/>
</dbReference>
<evidence type="ECO:0000313" key="1">
    <source>
        <dbReference type="EMBL" id="MBR8644134.1"/>
    </source>
</evidence>
<comment type="caution">
    <text evidence="1">The sequence shown here is derived from an EMBL/GenBank/DDBJ whole genome shotgun (WGS) entry which is preliminary data.</text>
</comment>
<organism evidence="1 2">
    <name type="scientific">Peribacillus frigoritolerans</name>
    <dbReference type="NCBI Taxonomy" id="450367"/>
    <lineage>
        <taxon>Bacteria</taxon>
        <taxon>Bacillati</taxon>
        <taxon>Bacillota</taxon>
        <taxon>Bacilli</taxon>
        <taxon>Bacillales</taxon>
        <taxon>Bacillaceae</taxon>
        <taxon>Peribacillus</taxon>
    </lineage>
</organism>
<name>A0A941FJX0_9BACI</name>
<accession>A0A941FJX0</accession>
<dbReference type="AlphaFoldDB" id="A0A941FJX0"/>
<reference evidence="1" key="1">
    <citation type="submission" date="2021-04" db="EMBL/GenBank/DDBJ databases">
        <title>Whole genome sequencing of Enterococci isolates from hospitalized patients.</title>
        <authorList>
            <person name="Ogoti B.M."/>
            <person name="Onyambu F.G."/>
        </authorList>
    </citation>
    <scope>NUCLEOTIDE SEQUENCE</scope>
    <source>
        <strain evidence="1">242</strain>
    </source>
</reference>
<dbReference type="Proteomes" id="UP000680045">
    <property type="component" value="Unassembled WGS sequence"/>
</dbReference>
<protein>
    <submittedName>
        <fullName evidence="1">Uncharacterized protein</fullName>
    </submittedName>
</protein>
<proteinExistence type="predicted"/>